<dbReference type="RefSeq" id="WP_395416663.1">
    <property type="nucleotide sequence ID" value="NZ_JBIPKE010000014.1"/>
</dbReference>
<dbReference type="InterPro" id="IPR002477">
    <property type="entry name" value="Peptidoglycan-bd-like"/>
</dbReference>
<feature type="domain" description="Peptidase C51" evidence="2">
    <location>
        <begin position="40"/>
        <end position="119"/>
    </location>
</feature>
<dbReference type="NCBIfam" id="TIGR02594">
    <property type="entry name" value="TIGR02594 family protein"/>
    <property type="match status" value="1"/>
</dbReference>
<evidence type="ECO:0000313" key="3">
    <source>
        <dbReference type="EMBL" id="MFH6983088.1"/>
    </source>
</evidence>
<organism evidence="3 4">
    <name type="scientific">Marinoscillum luteum</name>
    <dbReference type="NCBI Taxonomy" id="861051"/>
    <lineage>
        <taxon>Bacteria</taxon>
        <taxon>Pseudomonadati</taxon>
        <taxon>Bacteroidota</taxon>
        <taxon>Cytophagia</taxon>
        <taxon>Cytophagales</taxon>
        <taxon>Reichenbachiellaceae</taxon>
        <taxon>Marinoscillum</taxon>
    </lineage>
</organism>
<dbReference type="SUPFAM" id="SSF47090">
    <property type="entry name" value="PGBD-like"/>
    <property type="match status" value="1"/>
</dbReference>
<dbReference type="InterPro" id="IPR013423">
    <property type="entry name" value="CHP02594"/>
</dbReference>
<evidence type="ECO:0000313" key="4">
    <source>
        <dbReference type="Proteomes" id="UP001610063"/>
    </source>
</evidence>
<dbReference type="InterPro" id="IPR036366">
    <property type="entry name" value="PGBDSf"/>
</dbReference>
<dbReference type="Pfam" id="PF05257">
    <property type="entry name" value="CHAP"/>
    <property type="match status" value="1"/>
</dbReference>
<dbReference type="Proteomes" id="UP001610063">
    <property type="component" value="Unassembled WGS sequence"/>
</dbReference>
<dbReference type="InterPro" id="IPR007921">
    <property type="entry name" value="CHAP_dom"/>
</dbReference>
<dbReference type="Pfam" id="PF01471">
    <property type="entry name" value="PG_binding_1"/>
    <property type="match status" value="1"/>
</dbReference>
<dbReference type="InterPro" id="IPR038765">
    <property type="entry name" value="Papain-like_cys_pep_sf"/>
</dbReference>
<feature type="domain" description="Peptidoglycan binding-like" evidence="1">
    <location>
        <begin position="158"/>
        <end position="214"/>
    </location>
</feature>
<dbReference type="EMBL" id="JBIPKE010000014">
    <property type="protein sequence ID" value="MFH6983088.1"/>
    <property type="molecule type" value="Genomic_DNA"/>
</dbReference>
<comment type="caution">
    <text evidence="3">The sequence shown here is derived from an EMBL/GenBank/DDBJ whole genome shotgun (WGS) entry which is preliminary data.</text>
</comment>
<dbReference type="Gene3D" id="3.90.1720.10">
    <property type="entry name" value="endopeptidase domain like (from Nostoc punctiforme)"/>
    <property type="match status" value="1"/>
</dbReference>
<evidence type="ECO:0000259" key="2">
    <source>
        <dbReference type="Pfam" id="PF05257"/>
    </source>
</evidence>
<protein>
    <submittedName>
        <fullName evidence="3">TIGR02594 family protein</fullName>
    </submittedName>
</protein>
<dbReference type="Gene3D" id="1.10.101.10">
    <property type="entry name" value="PGBD-like superfamily/PGBD"/>
    <property type="match status" value="1"/>
</dbReference>
<sequence length="220" mass="23603">MSELLKIATSQLGQKEISGPEDNPAIVNYAKEIGLSWINDDETPWCSVFVGWCALKAGLNYSKSALARSWLHIGTPVNVPEPGDVVVFWRESLLGTSGHVGFFMGYSQDLKRIYCLGGNQGNQVSISAQSAERLLGFRRLAKSAIISLPEGVLRKGDTGEKVVQLQDAMKAANYEVGTSDGVFGAKMDAAIKLLQANGGLKADGVYGPKTKNLLNTILNA</sequence>
<name>A0ABW7N677_9BACT</name>
<dbReference type="SUPFAM" id="SSF54001">
    <property type="entry name" value="Cysteine proteinases"/>
    <property type="match status" value="1"/>
</dbReference>
<evidence type="ECO:0000259" key="1">
    <source>
        <dbReference type="Pfam" id="PF01471"/>
    </source>
</evidence>
<proteinExistence type="predicted"/>
<reference evidence="3 4" key="1">
    <citation type="journal article" date="2013" name="Int. J. Syst. Evol. Microbiol.">
        <title>Marinoscillum luteum sp. nov., isolated from marine sediment.</title>
        <authorList>
            <person name="Cha I.T."/>
            <person name="Park S.J."/>
            <person name="Kim S.J."/>
            <person name="Kim J.G."/>
            <person name="Jung M.Y."/>
            <person name="Shin K.S."/>
            <person name="Kwon K.K."/>
            <person name="Yang S.H."/>
            <person name="Seo Y.S."/>
            <person name="Rhee S.K."/>
        </authorList>
    </citation>
    <scope>NUCLEOTIDE SEQUENCE [LARGE SCALE GENOMIC DNA]</scope>
    <source>
        <strain evidence="3 4">KCTC 23939</strain>
    </source>
</reference>
<accession>A0ABW7N677</accession>
<keyword evidence="4" id="KW-1185">Reference proteome</keyword>
<gene>
    <name evidence="3" type="ORF">ACHKAR_06540</name>
</gene>
<dbReference type="InterPro" id="IPR036365">
    <property type="entry name" value="PGBD-like_sf"/>
</dbReference>